<evidence type="ECO:0000256" key="1">
    <source>
        <dbReference type="ARBA" id="ARBA00004651"/>
    </source>
</evidence>
<feature type="transmembrane region" description="Helical" evidence="6">
    <location>
        <begin position="76"/>
        <end position="99"/>
    </location>
</feature>
<comment type="subcellular location">
    <subcellularLocation>
        <location evidence="1">Cell membrane</location>
        <topology evidence="1">Multi-pass membrane protein</topology>
    </subcellularLocation>
</comment>
<evidence type="ECO:0000256" key="3">
    <source>
        <dbReference type="ARBA" id="ARBA00022692"/>
    </source>
</evidence>
<gene>
    <name evidence="8" type="ORF">METZ01_LOCUS63527</name>
</gene>
<evidence type="ECO:0000313" key="8">
    <source>
        <dbReference type="EMBL" id="SVA10673.1"/>
    </source>
</evidence>
<dbReference type="Pfam" id="PF26354">
    <property type="entry name" value="DMF_alpha"/>
    <property type="match status" value="1"/>
</dbReference>
<dbReference type="Pfam" id="PF02653">
    <property type="entry name" value="BPD_transp_2"/>
    <property type="match status" value="1"/>
</dbReference>
<evidence type="ECO:0000256" key="4">
    <source>
        <dbReference type="ARBA" id="ARBA00022989"/>
    </source>
</evidence>
<feature type="transmembrane region" description="Helical" evidence="6">
    <location>
        <begin position="105"/>
        <end position="123"/>
    </location>
</feature>
<organism evidence="8">
    <name type="scientific">marine metagenome</name>
    <dbReference type="NCBI Taxonomy" id="408172"/>
    <lineage>
        <taxon>unclassified sequences</taxon>
        <taxon>metagenomes</taxon>
        <taxon>ecological metagenomes</taxon>
    </lineage>
</organism>
<feature type="transmembrane region" description="Helical" evidence="6">
    <location>
        <begin position="233"/>
        <end position="251"/>
    </location>
</feature>
<reference evidence="8" key="1">
    <citation type="submission" date="2018-05" db="EMBL/GenBank/DDBJ databases">
        <authorList>
            <person name="Lanie J.A."/>
            <person name="Ng W.-L."/>
            <person name="Kazmierczak K.M."/>
            <person name="Andrzejewski T.M."/>
            <person name="Davidsen T.M."/>
            <person name="Wayne K.J."/>
            <person name="Tettelin H."/>
            <person name="Glass J.I."/>
            <person name="Rusch D."/>
            <person name="Podicherti R."/>
            <person name="Tsui H.-C.T."/>
            <person name="Winkler M.E."/>
        </authorList>
    </citation>
    <scope>NUCLEOTIDE SEQUENCE</scope>
</reference>
<evidence type="ECO:0000256" key="6">
    <source>
        <dbReference type="SAM" id="Phobius"/>
    </source>
</evidence>
<keyword evidence="5 6" id="KW-0472">Membrane</keyword>
<feature type="transmembrane region" description="Helical" evidence="6">
    <location>
        <begin position="130"/>
        <end position="148"/>
    </location>
</feature>
<dbReference type="GO" id="GO:0005886">
    <property type="term" value="C:plasma membrane"/>
    <property type="evidence" value="ECO:0007669"/>
    <property type="project" value="UniProtKB-SubCell"/>
</dbReference>
<dbReference type="EMBL" id="UINC01003961">
    <property type="protein sequence ID" value="SVA10673.1"/>
    <property type="molecule type" value="Genomic_DNA"/>
</dbReference>
<feature type="domain" description="N,N-dimethylformamidase alpha subunit" evidence="7">
    <location>
        <begin position="367"/>
        <end position="472"/>
    </location>
</feature>
<feature type="transmembrane region" description="Helical" evidence="6">
    <location>
        <begin position="179"/>
        <end position="200"/>
    </location>
</feature>
<proteinExistence type="predicted"/>
<sequence>MSRRHWLKWRTHYNKKNLTKARRLEDKRPLWWFLCLIPLGFSLPWLSNFALSAVAIFCIYASINLLWSLTLGTAGIFSLATMAVVGVSGYVAAAANVYLGIPWPFMFAIGTIAGLIFGGFLALPSSRLDGLYYALLTLGLAEICRVFISQIHALTPTNGSINGVSSFIPEDWYLQRPGLLLGAISALVLLLLSLLIYRLVNGETLGRQLQVAREDEEFAEAIGINYHSARIKVFLISCAGLGFIGAFYAMYFRSISVGVFSLDQLMLLFAMIVIGGTERAEGAVLGTAIVILIDRGLFELGPMRIVIIAVVMILVTIYTSNGITGIRQQFRNFRNRFQTQKRSLITTKGGEVMPEEAIDINDKQQIYSRRFDFRLRNHLKTLVTDDVIAEHKAKPLGQHSDALSRLLNYFRRTDVLDKYAIEQIGSLKEAKYKILAFTGIPGKPPRVVDERIYNSKNDAYHAVFLMRINDLLES</sequence>
<dbReference type="InterPro" id="IPR043428">
    <property type="entry name" value="LivM-like"/>
</dbReference>
<evidence type="ECO:0000256" key="2">
    <source>
        <dbReference type="ARBA" id="ARBA00022475"/>
    </source>
</evidence>
<name>A0A381TA12_9ZZZZ</name>
<feature type="transmembrane region" description="Helical" evidence="6">
    <location>
        <begin position="304"/>
        <end position="326"/>
    </location>
</feature>
<dbReference type="PANTHER" id="PTHR30482:SF10">
    <property type="entry name" value="HIGH-AFFINITY BRANCHED-CHAIN AMINO ACID TRANSPORT PROTEIN BRAE"/>
    <property type="match status" value="1"/>
</dbReference>
<keyword evidence="3 6" id="KW-0812">Transmembrane</keyword>
<evidence type="ECO:0000259" key="7">
    <source>
        <dbReference type="Pfam" id="PF26354"/>
    </source>
</evidence>
<keyword evidence="2" id="KW-1003">Cell membrane</keyword>
<feature type="transmembrane region" description="Helical" evidence="6">
    <location>
        <begin position="52"/>
        <end position="69"/>
    </location>
</feature>
<feature type="transmembrane region" description="Helical" evidence="6">
    <location>
        <begin position="30"/>
        <end position="46"/>
    </location>
</feature>
<dbReference type="GO" id="GO:0015658">
    <property type="term" value="F:branched-chain amino acid transmembrane transporter activity"/>
    <property type="evidence" value="ECO:0007669"/>
    <property type="project" value="InterPro"/>
</dbReference>
<evidence type="ECO:0000256" key="5">
    <source>
        <dbReference type="ARBA" id="ARBA00023136"/>
    </source>
</evidence>
<dbReference type="PANTHER" id="PTHR30482">
    <property type="entry name" value="HIGH-AFFINITY BRANCHED-CHAIN AMINO ACID TRANSPORT SYSTEM PERMEASE"/>
    <property type="match status" value="1"/>
</dbReference>
<protein>
    <recommendedName>
        <fullName evidence="7">N,N-dimethylformamidase alpha subunit domain-containing protein</fullName>
    </recommendedName>
</protein>
<dbReference type="AlphaFoldDB" id="A0A381TA12"/>
<dbReference type="CDD" id="cd06581">
    <property type="entry name" value="TM_PBP1_LivM_like"/>
    <property type="match status" value="1"/>
</dbReference>
<dbReference type="InterPro" id="IPR001851">
    <property type="entry name" value="ABC_transp_permease"/>
</dbReference>
<dbReference type="InterPro" id="IPR058713">
    <property type="entry name" value="DMF_alpha_dom"/>
</dbReference>
<keyword evidence="4 6" id="KW-1133">Transmembrane helix</keyword>
<accession>A0A381TA12</accession>